<dbReference type="PROSITE" id="PS50977">
    <property type="entry name" value="HTH_TETR_2"/>
    <property type="match status" value="1"/>
</dbReference>
<evidence type="ECO:0000313" key="6">
    <source>
        <dbReference type="EMBL" id="CAA0120088.1"/>
    </source>
</evidence>
<dbReference type="AlphaFoldDB" id="A0A5S9QNH8"/>
<evidence type="ECO:0000256" key="4">
    <source>
        <dbReference type="PROSITE-ProRule" id="PRU00335"/>
    </source>
</evidence>
<keyword evidence="3" id="KW-0804">Transcription</keyword>
<comment type="caution">
    <text evidence="4">Lacks conserved residue(s) required for the propagation of feature annotation.</text>
</comment>
<keyword evidence="2 4" id="KW-0238">DNA-binding</keyword>
<evidence type="ECO:0000256" key="3">
    <source>
        <dbReference type="ARBA" id="ARBA00023163"/>
    </source>
</evidence>
<dbReference type="Gene3D" id="1.10.357.10">
    <property type="entry name" value="Tetracycline Repressor, domain 2"/>
    <property type="match status" value="1"/>
</dbReference>
<keyword evidence="7" id="KW-1185">Reference proteome</keyword>
<gene>
    <name evidence="6" type="ORF">AELLOGFF_04224</name>
</gene>
<dbReference type="GO" id="GO:0003700">
    <property type="term" value="F:DNA-binding transcription factor activity"/>
    <property type="evidence" value="ECO:0007669"/>
    <property type="project" value="TreeGrafter"/>
</dbReference>
<name>A0A5S9QNH8_MYCVN</name>
<evidence type="ECO:0000256" key="1">
    <source>
        <dbReference type="ARBA" id="ARBA00023015"/>
    </source>
</evidence>
<dbReference type="InterPro" id="IPR009057">
    <property type="entry name" value="Homeodomain-like_sf"/>
</dbReference>
<evidence type="ECO:0000313" key="7">
    <source>
        <dbReference type="Proteomes" id="UP000430146"/>
    </source>
</evidence>
<dbReference type="PANTHER" id="PTHR30055">
    <property type="entry name" value="HTH-TYPE TRANSCRIPTIONAL REGULATOR RUTR"/>
    <property type="match status" value="1"/>
</dbReference>
<keyword evidence="1" id="KW-0805">Transcription regulation</keyword>
<dbReference type="Proteomes" id="UP000430146">
    <property type="component" value="Unassembled WGS sequence"/>
</dbReference>
<sequence length="158" mass="17497">MTSIAKAVDLTSAAIHWYFPTKDDLFAAALAAMFQEATTRVSTRPESRDDPRAELVGVLEEMHPYKGLFREAYERMTFSAELRETYSDVMGWVDQRLIAAISRRAPEGDIGLLADTAHVLLEGLLVSVREIDRPMADMIDLLIDPLAAAAAARSPRCT</sequence>
<dbReference type="SUPFAM" id="SSF46689">
    <property type="entry name" value="Homeodomain-like"/>
    <property type="match status" value="1"/>
</dbReference>
<organism evidence="6 7">
    <name type="scientific">Mycolicibacterium vanbaalenii</name>
    <name type="common">Mycobacterium vanbaalenii</name>
    <dbReference type="NCBI Taxonomy" id="110539"/>
    <lineage>
        <taxon>Bacteria</taxon>
        <taxon>Bacillati</taxon>
        <taxon>Actinomycetota</taxon>
        <taxon>Actinomycetes</taxon>
        <taxon>Mycobacteriales</taxon>
        <taxon>Mycobacteriaceae</taxon>
        <taxon>Mycolicibacterium</taxon>
    </lineage>
</organism>
<evidence type="ECO:0000256" key="2">
    <source>
        <dbReference type="ARBA" id="ARBA00023125"/>
    </source>
</evidence>
<dbReference type="InterPro" id="IPR001647">
    <property type="entry name" value="HTH_TetR"/>
</dbReference>
<dbReference type="PANTHER" id="PTHR30055:SF234">
    <property type="entry name" value="HTH-TYPE TRANSCRIPTIONAL REGULATOR BETI"/>
    <property type="match status" value="1"/>
</dbReference>
<feature type="domain" description="HTH tetR-type" evidence="5">
    <location>
        <begin position="1"/>
        <end position="37"/>
    </location>
</feature>
<protein>
    <recommendedName>
        <fullName evidence="5">HTH tetR-type domain-containing protein</fullName>
    </recommendedName>
</protein>
<reference evidence="6 7" key="1">
    <citation type="submission" date="2019-11" db="EMBL/GenBank/DDBJ databases">
        <authorList>
            <person name="Holert J."/>
        </authorList>
    </citation>
    <scope>NUCLEOTIDE SEQUENCE [LARGE SCALE GENOMIC DNA]</scope>
    <source>
        <strain evidence="6">BC8_1</strain>
    </source>
</reference>
<proteinExistence type="predicted"/>
<dbReference type="InterPro" id="IPR050109">
    <property type="entry name" value="HTH-type_TetR-like_transc_reg"/>
</dbReference>
<accession>A0A5S9QNH8</accession>
<dbReference type="GO" id="GO:0000976">
    <property type="term" value="F:transcription cis-regulatory region binding"/>
    <property type="evidence" value="ECO:0007669"/>
    <property type="project" value="TreeGrafter"/>
</dbReference>
<dbReference type="EMBL" id="CACSIP010000017">
    <property type="protein sequence ID" value="CAA0120088.1"/>
    <property type="molecule type" value="Genomic_DNA"/>
</dbReference>
<evidence type="ECO:0000259" key="5">
    <source>
        <dbReference type="PROSITE" id="PS50977"/>
    </source>
</evidence>
<dbReference type="Pfam" id="PF00440">
    <property type="entry name" value="TetR_N"/>
    <property type="match status" value="1"/>
</dbReference>